<dbReference type="PANTHER" id="PTHR31642">
    <property type="entry name" value="TRICHOTHECENE 3-O-ACETYLTRANSFERASE"/>
    <property type="match status" value="1"/>
</dbReference>
<comment type="caution">
    <text evidence="3">The sequence shown here is derived from an EMBL/GenBank/DDBJ whole genome shotgun (WGS) entry which is preliminary data.</text>
</comment>
<gene>
    <name evidence="3" type="ORF">NW766_007629</name>
</gene>
<reference evidence="3" key="1">
    <citation type="submission" date="2022-10" db="EMBL/GenBank/DDBJ databases">
        <title>Fusarium specimens isolated from Avocado Roots.</title>
        <authorList>
            <person name="Stajich J."/>
            <person name="Roper C."/>
            <person name="Heimlech-Rivalta G."/>
        </authorList>
    </citation>
    <scope>NUCLEOTIDE SEQUENCE</scope>
    <source>
        <strain evidence="3">CF00143</strain>
    </source>
</reference>
<dbReference type="Gene3D" id="3.30.559.10">
    <property type="entry name" value="Chloramphenicol acetyltransferase-like domain"/>
    <property type="match status" value="2"/>
</dbReference>
<dbReference type="InterPro" id="IPR054710">
    <property type="entry name" value="Tri101-like_N"/>
</dbReference>
<dbReference type="PANTHER" id="PTHR31642:SF310">
    <property type="entry name" value="FATTY ALCOHOL:CAFFEOYL-COA ACYLTRANSFERASE"/>
    <property type="match status" value="1"/>
</dbReference>
<evidence type="ECO:0000313" key="3">
    <source>
        <dbReference type="EMBL" id="KAJ4010997.1"/>
    </source>
</evidence>
<proteinExistence type="predicted"/>
<dbReference type="Proteomes" id="UP001152130">
    <property type="component" value="Unassembled WGS sequence"/>
</dbReference>
<evidence type="ECO:0000313" key="4">
    <source>
        <dbReference type="Proteomes" id="UP001152130"/>
    </source>
</evidence>
<keyword evidence="4" id="KW-1185">Reference proteome</keyword>
<dbReference type="InterPro" id="IPR023213">
    <property type="entry name" value="CAT-like_dom_sf"/>
</dbReference>
<evidence type="ECO:0000256" key="1">
    <source>
        <dbReference type="ARBA" id="ARBA00022679"/>
    </source>
</evidence>
<protein>
    <recommendedName>
        <fullName evidence="2">Trichothecene 3-O-acetyltransferase-like N-terminal domain-containing protein</fullName>
    </recommendedName>
</protein>
<keyword evidence="1" id="KW-0808">Transferase</keyword>
<dbReference type="EMBL" id="JAPDHF010000011">
    <property type="protein sequence ID" value="KAJ4010997.1"/>
    <property type="molecule type" value="Genomic_DNA"/>
</dbReference>
<name>A0A9W8PLC2_9HYPO</name>
<feature type="domain" description="Trichothecene 3-O-acetyltransferase-like N-terminal" evidence="2">
    <location>
        <begin position="19"/>
        <end position="163"/>
    </location>
</feature>
<dbReference type="InterPro" id="IPR050317">
    <property type="entry name" value="Plant_Fungal_Acyltransferase"/>
</dbReference>
<dbReference type="GO" id="GO:0016747">
    <property type="term" value="F:acyltransferase activity, transferring groups other than amino-acyl groups"/>
    <property type="evidence" value="ECO:0007669"/>
    <property type="project" value="TreeGrafter"/>
</dbReference>
<dbReference type="AlphaFoldDB" id="A0A9W8PLC2"/>
<organism evidence="3 4">
    <name type="scientific">Fusarium irregulare</name>
    <dbReference type="NCBI Taxonomy" id="2494466"/>
    <lineage>
        <taxon>Eukaryota</taxon>
        <taxon>Fungi</taxon>
        <taxon>Dikarya</taxon>
        <taxon>Ascomycota</taxon>
        <taxon>Pezizomycotina</taxon>
        <taxon>Sordariomycetes</taxon>
        <taxon>Hypocreomycetidae</taxon>
        <taxon>Hypocreales</taxon>
        <taxon>Nectriaceae</taxon>
        <taxon>Fusarium</taxon>
        <taxon>Fusarium incarnatum-equiseti species complex</taxon>
    </lineage>
</organism>
<sequence>MTGEYRQLDIWDQVAPRAYIRLWYCFPYHQTANRDDLNEHLRLALSGLSKQFPDLKGRISLLSNPPGYLAISGSDDTDIPVNILDQRDSFRWSYGQLKSQGFPARAFVDDSFDLPYRLEEGQPGIPVFETNIRLIEGGLLLGIYGHHSVFDASRMHRVIKSLAELTKDPTKTLDIPPPVDINVRPRTAGNDVTQVQPVPDLNELLSRCPEYRLLSSPLGPTQFRIPEAGTPSKDIQNTGSIFVIQDKVLRDLKKKLAHTACIDSHEYHPSTFTCLAAITWAHATKARLSSPLGLPSSLSTKQPFPEEVRLMVSVDWRRRISTNIMSSSAGNSIALPTASINTSIILAACNEDQAVAYSALAIIARAIDEAVLSVNDDFVALRTALFRATPDPRLIGLDFDLCDPRDFYFNTWQHFGTQTFWGLPGLVEKDSNQGISPDAMRRAQAGFSNGAGLVLPTSDSTKFEILITLDVDSMENLHTDPSWEHWVEQIVI</sequence>
<dbReference type="OrthoDB" id="3548654at2759"/>
<evidence type="ECO:0000259" key="2">
    <source>
        <dbReference type="Pfam" id="PF22664"/>
    </source>
</evidence>
<dbReference type="Pfam" id="PF22664">
    <property type="entry name" value="TRI-like_N"/>
    <property type="match status" value="1"/>
</dbReference>
<dbReference type="GO" id="GO:0044550">
    <property type="term" value="P:secondary metabolite biosynthetic process"/>
    <property type="evidence" value="ECO:0007669"/>
    <property type="project" value="TreeGrafter"/>
</dbReference>
<accession>A0A9W8PLC2</accession>